<keyword evidence="3" id="KW-1185">Reference proteome</keyword>
<protein>
    <submittedName>
        <fullName evidence="2">Uncharacterized protein</fullName>
    </submittedName>
</protein>
<proteinExistence type="predicted"/>
<sequence>MDYQVADQTNSELMHDGRTKRRKVDRFGKKRTDEPLGGYTIVKRLLKNVTF</sequence>
<name>A0A9D4M3Z5_DREPO</name>
<reference evidence="2" key="2">
    <citation type="submission" date="2020-11" db="EMBL/GenBank/DDBJ databases">
        <authorList>
            <person name="McCartney M.A."/>
            <person name="Auch B."/>
            <person name="Kono T."/>
            <person name="Mallez S."/>
            <person name="Becker A."/>
            <person name="Gohl D.M."/>
            <person name="Silverstein K.A.T."/>
            <person name="Koren S."/>
            <person name="Bechman K.B."/>
            <person name="Herman A."/>
            <person name="Abrahante J.E."/>
            <person name="Garbe J."/>
        </authorList>
    </citation>
    <scope>NUCLEOTIDE SEQUENCE</scope>
    <source>
        <strain evidence="2">Duluth1</strain>
        <tissue evidence="2">Whole animal</tissue>
    </source>
</reference>
<evidence type="ECO:0000313" key="3">
    <source>
        <dbReference type="Proteomes" id="UP000828390"/>
    </source>
</evidence>
<feature type="compositionally biased region" description="Polar residues" evidence="1">
    <location>
        <begin position="1"/>
        <end position="12"/>
    </location>
</feature>
<feature type="region of interest" description="Disordered" evidence="1">
    <location>
        <begin position="1"/>
        <end position="29"/>
    </location>
</feature>
<accession>A0A9D4M3Z5</accession>
<evidence type="ECO:0000313" key="2">
    <source>
        <dbReference type="EMBL" id="KAH3868914.1"/>
    </source>
</evidence>
<dbReference type="Proteomes" id="UP000828390">
    <property type="component" value="Unassembled WGS sequence"/>
</dbReference>
<comment type="caution">
    <text evidence="2">The sequence shown here is derived from an EMBL/GenBank/DDBJ whole genome shotgun (WGS) entry which is preliminary data.</text>
</comment>
<organism evidence="2 3">
    <name type="scientific">Dreissena polymorpha</name>
    <name type="common">Zebra mussel</name>
    <name type="synonym">Mytilus polymorpha</name>
    <dbReference type="NCBI Taxonomy" id="45954"/>
    <lineage>
        <taxon>Eukaryota</taxon>
        <taxon>Metazoa</taxon>
        <taxon>Spiralia</taxon>
        <taxon>Lophotrochozoa</taxon>
        <taxon>Mollusca</taxon>
        <taxon>Bivalvia</taxon>
        <taxon>Autobranchia</taxon>
        <taxon>Heteroconchia</taxon>
        <taxon>Euheterodonta</taxon>
        <taxon>Imparidentia</taxon>
        <taxon>Neoheterodontei</taxon>
        <taxon>Myida</taxon>
        <taxon>Dreissenoidea</taxon>
        <taxon>Dreissenidae</taxon>
        <taxon>Dreissena</taxon>
    </lineage>
</organism>
<gene>
    <name evidence="2" type="ORF">DPMN_032070</name>
</gene>
<evidence type="ECO:0000256" key="1">
    <source>
        <dbReference type="SAM" id="MobiDB-lite"/>
    </source>
</evidence>
<reference evidence="2" key="1">
    <citation type="journal article" date="2019" name="bioRxiv">
        <title>The Genome of the Zebra Mussel, Dreissena polymorpha: A Resource for Invasive Species Research.</title>
        <authorList>
            <person name="McCartney M.A."/>
            <person name="Auch B."/>
            <person name="Kono T."/>
            <person name="Mallez S."/>
            <person name="Zhang Y."/>
            <person name="Obille A."/>
            <person name="Becker A."/>
            <person name="Abrahante J.E."/>
            <person name="Garbe J."/>
            <person name="Badalamenti J.P."/>
            <person name="Herman A."/>
            <person name="Mangelson H."/>
            <person name="Liachko I."/>
            <person name="Sullivan S."/>
            <person name="Sone E.D."/>
            <person name="Koren S."/>
            <person name="Silverstein K.A.T."/>
            <person name="Beckman K.B."/>
            <person name="Gohl D.M."/>
        </authorList>
    </citation>
    <scope>NUCLEOTIDE SEQUENCE</scope>
    <source>
        <strain evidence="2">Duluth1</strain>
        <tissue evidence="2">Whole animal</tissue>
    </source>
</reference>
<dbReference type="EMBL" id="JAIWYP010000002">
    <property type="protein sequence ID" value="KAH3868914.1"/>
    <property type="molecule type" value="Genomic_DNA"/>
</dbReference>
<dbReference type="AlphaFoldDB" id="A0A9D4M3Z5"/>